<dbReference type="GO" id="GO:0003755">
    <property type="term" value="F:peptidyl-prolyl cis-trans isomerase activity"/>
    <property type="evidence" value="ECO:0007669"/>
    <property type="project" value="InterPro"/>
</dbReference>
<accession>A0A437JDI0</accession>
<evidence type="ECO:0000256" key="1">
    <source>
        <dbReference type="SAM" id="SignalP"/>
    </source>
</evidence>
<evidence type="ECO:0000259" key="2">
    <source>
        <dbReference type="Pfam" id="PF00160"/>
    </source>
</evidence>
<proteinExistence type="predicted"/>
<dbReference type="AlphaFoldDB" id="A0A437JDI0"/>
<dbReference type="InterPro" id="IPR002130">
    <property type="entry name" value="Cyclophilin-type_PPIase_dom"/>
</dbReference>
<feature type="domain" description="PPIase cyclophilin-type" evidence="2">
    <location>
        <begin position="56"/>
        <end position="225"/>
    </location>
</feature>
<name>A0A437JDI0_9SPHN</name>
<dbReference type="RefSeq" id="WP_127689479.1">
    <property type="nucleotide sequence ID" value="NZ_RZUL01000001.1"/>
</dbReference>
<dbReference type="Proteomes" id="UP000282977">
    <property type="component" value="Unassembled WGS sequence"/>
</dbReference>
<evidence type="ECO:0000313" key="4">
    <source>
        <dbReference type="Proteomes" id="UP000282977"/>
    </source>
</evidence>
<dbReference type="InterPro" id="IPR029000">
    <property type="entry name" value="Cyclophilin-like_dom_sf"/>
</dbReference>
<organism evidence="3 4">
    <name type="scientific">Sphingobium algorifonticola</name>
    <dbReference type="NCBI Taxonomy" id="2008318"/>
    <lineage>
        <taxon>Bacteria</taxon>
        <taxon>Pseudomonadati</taxon>
        <taxon>Pseudomonadota</taxon>
        <taxon>Alphaproteobacteria</taxon>
        <taxon>Sphingomonadales</taxon>
        <taxon>Sphingomonadaceae</taxon>
        <taxon>Sphingobium</taxon>
    </lineage>
</organism>
<dbReference type="Pfam" id="PF00160">
    <property type="entry name" value="Pro_isomerase"/>
    <property type="match status" value="1"/>
</dbReference>
<reference evidence="3 4" key="1">
    <citation type="submission" date="2019-01" db="EMBL/GenBank/DDBJ databases">
        <authorList>
            <person name="Chen W.-M."/>
        </authorList>
    </citation>
    <scope>NUCLEOTIDE SEQUENCE [LARGE SCALE GENOMIC DNA]</scope>
    <source>
        <strain evidence="3 4">TLA-22</strain>
    </source>
</reference>
<dbReference type="SUPFAM" id="SSF50891">
    <property type="entry name" value="Cyclophilin-like"/>
    <property type="match status" value="1"/>
</dbReference>
<keyword evidence="3" id="KW-0413">Isomerase</keyword>
<feature type="chain" id="PRO_5019008715" evidence="1">
    <location>
        <begin position="23"/>
        <end position="301"/>
    </location>
</feature>
<dbReference type="OrthoDB" id="9807797at2"/>
<keyword evidence="1" id="KW-0732">Signal</keyword>
<comment type="caution">
    <text evidence="3">The sequence shown here is derived from an EMBL/GenBank/DDBJ whole genome shotgun (WGS) entry which is preliminary data.</text>
</comment>
<dbReference type="Gene3D" id="2.40.100.10">
    <property type="entry name" value="Cyclophilin-like"/>
    <property type="match status" value="1"/>
</dbReference>
<sequence>MHPICLKIAALAALVPVTLSVAQVPPPGSAPTPNGVIAAAPDSAWQAIAPDDLLVMTLEGNRRVVIQLAPRFSQGHVGNMRVLAKAHFWDGTSVYRIQDNYVAQWGDRSEKKPHPAGMKTPLPQDYSIPYSDELKMTELPSRDSYTHLTGFIDGWPVATDHDQVWMTHCYAAVGVGRNEPPDAGTGAELYAVIGHGPRQLDRNIALVGRVIDGIAHLSSLPRGTAEIGMYGPEQAPTPILSVRLASDMPESARPRFDMMDTTSKSFADYAHVRANRSDDFYIRPAGGVDVCNVPVPIRSRP</sequence>
<evidence type="ECO:0000313" key="3">
    <source>
        <dbReference type="EMBL" id="RVT43944.1"/>
    </source>
</evidence>
<dbReference type="EMBL" id="RZUL01000001">
    <property type="protein sequence ID" value="RVT43944.1"/>
    <property type="molecule type" value="Genomic_DNA"/>
</dbReference>
<keyword evidence="4" id="KW-1185">Reference proteome</keyword>
<gene>
    <name evidence="3" type="ORF">ENE74_05030</name>
</gene>
<feature type="signal peptide" evidence="1">
    <location>
        <begin position="1"/>
        <end position="22"/>
    </location>
</feature>
<protein>
    <submittedName>
        <fullName evidence="3">Peptidylprolyl isomerase</fullName>
    </submittedName>
</protein>